<dbReference type="OrthoDB" id="4148911at2759"/>
<dbReference type="Proteomes" id="UP000019484">
    <property type="component" value="Unassembled WGS sequence"/>
</dbReference>
<evidence type="ECO:0000313" key="2">
    <source>
        <dbReference type="EMBL" id="EXJ93749.1"/>
    </source>
</evidence>
<dbReference type="HOGENOM" id="CLU_162801_0_0_1"/>
<sequence length="105" mass="12255">MNLWKREECKNTDPSLDLCEKYTSTFQTAGIPCIIGLCLFFLLTIILFVIVRKRRRQQHAAEEAKHREIDDGVELTRQYHMKNEQQGLGIMDTFQEPPPKYQAAV</sequence>
<evidence type="ECO:0000256" key="1">
    <source>
        <dbReference type="SAM" id="Phobius"/>
    </source>
</evidence>
<accession>W9ZGV9</accession>
<gene>
    <name evidence="2" type="ORF">A1O1_02142</name>
</gene>
<evidence type="ECO:0000313" key="3">
    <source>
        <dbReference type="Proteomes" id="UP000019484"/>
    </source>
</evidence>
<name>W9ZGV9_9EURO</name>
<dbReference type="RefSeq" id="XP_007721243.1">
    <property type="nucleotide sequence ID" value="XM_007723053.1"/>
</dbReference>
<keyword evidence="1" id="KW-0472">Membrane</keyword>
<comment type="caution">
    <text evidence="2">The sequence shown here is derived from an EMBL/GenBank/DDBJ whole genome shotgun (WGS) entry which is preliminary data.</text>
</comment>
<keyword evidence="3" id="KW-1185">Reference proteome</keyword>
<proteinExistence type="predicted"/>
<keyword evidence="1" id="KW-0812">Transmembrane</keyword>
<keyword evidence="1" id="KW-1133">Transmembrane helix</keyword>
<feature type="transmembrane region" description="Helical" evidence="1">
    <location>
        <begin position="29"/>
        <end position="51"/>
    </location>
</feature>
<dbReference type="CDD" id="cd12087">
    <property type="entry name" value="TM_EGFR-like"/>
    <property type="match status" value="1"/>
</dbReference>
<dbReference type="EMBL" id="AMWN01000002">
    <property type="protein sequence ID" value="EXJ93749.1"/>
    <property type="molecule type" value="Genomic_DNA"/>
</dbReference>
<protein>
    <submittedName>
        <fullName evidence="2">Uncharacterized protein</fullName>
    </submittedName>
</protein>
<reference evidence="2 3" key="1">
    <citation type="submission" date="2013-03" db="EMBL/GenBank/DDBJ databases">
        <title>The Genome Sequence of Capronia coronata CBS 617.96.</title>
        <authorList>
            <consortium name="The Broad Institute Genomics Platform"/>
            <person name="Cuomo C."/>
            <person name="de Hoog S."/>
            <person name="Gorbushina A."/>
            <person name="Walker B."/>
            <person name="Young S.K."/>
            <person name="Zeng Q."/>
            <person name="Gargeya S."/>
            <person name="Fitzgerald M."/>
            <person name="Haas B."/>
            <person name="Abouelleil A."/>
            <person name="Allen A.W."/>
            <person name="Alvarado L."/>
            <person name="Arachchi H.M."/>
            <person name="Berlin A.M."/>
            <person name="Chapman S.B."/>
            <person name="Gainer-Dewar J."/>
            <person name="Goldberg J."/>
            <person name="Griggs A."/>
            <person name="Gujja S."/>
            <person name="Hansen M."/>
            <person name="Howarth C."/>
            <person name="Imamovic A."/>
            <person name="Ireland A."/>
            <person name="Larimer J."/>
            <person name="McCowan C."/>
            <person name="Murphy C."/>
            <person name="Pearson M."/>
            <person name="Poon T.W."/>
            <person name="Priest M."/>
            <person name="Roberts A."/>
            <person name="Saif S."/>
            <person name="Shea T."/>
            <person name="Sisk P."/>
            <person name="Sykes S."/>
            <person name="Wortman J."/>
            <person name="Nusbaum C."/>
            <person name="Birren B."/>
        </authorList>
    </citation>
    <scope>NUCLEOTIDE SEQUENCE [LARGE SCALE GENOMIC DNA]</scope>
    <source>
        <strain evidence="2 3">CBS 617.96</strain>
    </source>
</reference>
<dbReference type="AlphaFoldDB" id="W9ZGV9"/>
<dbReference type="GeneID" id="19157042"/>
<organism evidence="2 3">
    <name type="scientific">Capronia coronata CBS 617.96</name>
    <dbReference type="NCBI Taxonomy" id="1182541"/>
    <lineage>
        <taxon>Eukaryota</taxon>
        <taxon>Fungi</taxon>
        <taxon>Dikarya</taxon>
        <taxon>Ascomycota</taxon>
        <taxon>Pezizomycotina</taxon>
        <taxon>Eurotiomycetes</taxon>
        <taxon>Chaetothyriomycetidae</taxon>
        <taxon>Chaetothyriales</taxon>
        <taxon>Herpotrichiellaceae</taxon>
        <taxon>Capronia</taxon>
    </lineage>
</organism>